<organism evidence="2">
    <name type="scientific">uncultured Nocardioidaceae bacterium</name>
    <dbReference type="NCBI Taxonomy" id="253824"/>
    <lineage>
        <taxon>Bacteria</taxon>
        <taxon>Bacillati</taxon>
        <taxon>Actinomycetota</taxon>
        <taxon>Actinomycetes</taxon>
        <taxon>Propionibacteriales</taxon>
        <taxon>Nocardioidaceae</taxon>
        <taxon>environmental samples</taxon>
    </lineage>
</organism>
<feature type="compositionally biased region" description="Low complexity" evidence="1">
    <location>
        <begin position="174"/>
        <end position="192"/>
    </location>
</feature>
<evidence type="ECO:0000256" key="1">
    <source>
        <dbReference type="SAM" id="MobiDB-lite"/>
    </source>
</evidence>
<feature type="region of interest" description="Disordered" evidence="1">
    <location>
        <begin position="1"/>
        <end position="70"/>
    </location>
</feature>
<evidence type="ECO:0000313" key="2">
    <source>
        <dbReference type="EMBL" id="CAA9365486.1"/>
    </source>
</evidence>
<name>A0A6J4MPT5_9ACTN</name>
<feature type="non-terminal residue" evidence="2">
    <location>
        <position position="1"/>
    </location>
</feature>
<dbReference type="EMBL" id="CADCUL010000016">
    <property type="protein sequence ID" value="CAA9365486.1"/>
    <property type="molecule type" value="Genomic_DNA"/>
</dbReference>
<protein>
    <submittedName>
        <fullName evidence="2">Uncharacterized protein</fullName>
    </submittedName>
</protein>
<feature type="compositionally biased region" description="Basic and acidic residues" evidence="1">
    <location>
        <begin position="233"/>
        <end position="242"/>
    </location>
</feature>
<feature type="compositionally biased region" description="Low complexity" evidence="1">
    <location>
        <begin position="30"/>
        <end position="64"/>
    </location>
</feature>
<proteinExistence type="predicted"/>
<feature type="non-terminal residue" evidence="2">
    <location>
        <position position="242"/>
    </location>
</feature>
<feature type="compositionally biased region" description="Basic residues" evidence="1">
    <location>
        <begin position="197"/>
        <end position="210"/>
    </location>
</feature>
<dbReference type="AlphaFoldDB" id="A0A6J4MPT5"/>
<accession>A0A6J4MPT5</accession>
<gene>
    <name evidence="2" type="ORF">AVDCRST_MAG21-88</name>
</gene>
<reference evidence="2" key="1">
    <citation type="submission" date="2020-02" db="EMBL/GenBank/DDBJ databases">
        <authorList>
            <person name="Meier V. D."/>
        </authorList>
    </citation>
    <scope>NUCLEOTIDE SEQUENCE</scope>
    <source>
        <strain evidence="2">AVDCRST_MAG21</strain>
    </source>
</reference>
<sequence>ARGVRSQLLPRDDPRRPASPGAVVEEGQEAARPGRPAASAGVRRAGPRPAGRRPAGAASAGLPRRSAHPSGCRARLRLVGARPAFLGRLGLAAFGGQALLLRPLPLQRGRGAALALCPRQRRAHHRCPAPAAGRMARPEADRRVGRRSLSSCPHGAGGSHRVADRTRALAGLQPGLHAGRGPLALAPGGRHLPPLPSHRRRSQPPCRRFRGAPQSGSLHRRRPPLGQGSARSRGRETTLPKL</sequence>
<feature type="region of interest" description="Disordered" evidence="1">
    <location>
        <begin position="127"/>
        <end position="242"/>
    </location>
</feature>